<dbReference type="Proteomes" id="UP001149400">
    <property type="component" value="Unassembled WGS sequence"/>
</dbReference>
<dbReference type="InterPro" id="IPR002994">
    <property type="entry name" value="Surf1/Shy1"/>
</dbReference>
<keyword evidence="3 6" id="KW-0812">Transmembrane</keyword>
<dbReference type="EMBL" id="JAJUBC010000010">
    <property type="protein sequence ID" value="MDD1793517.1"/>
    <property type="molecule type" value="Genomic_DNA"/>
</dbReference>
<dbReference type="PROSITE" id="PS50895">
    <property type="entry name" value="SURF1"/>
    <property type="match status" value="1"/>
</dbReference>
<evidence type="ECO:0000256" key="5">
    <source>
        <dbReference type="ARBA" id="ARBA00023136"/>
    </source>
</evidence>
<comment type="caution">
    <text evidence="7">The sequence shown here is derived from an EMBL/GenBank/DDBJ whole genome shotgun (WGS) entry which is preliminary data.</text>
</comment>
<evidence type="ECO:0000313" key="8">
    <source>
        <dbReference type="Proteomes" id="UP001149400"/>
    </source>
</evidence>
<evidence type="ECO:0000256" key="6">
    <source>
        <dbReference type="RuleBase" id="RU363076"/>
    </source>
</evidence>
<evidence type="ECO:0000256" key="1">
    <source>
        <dbReference type="ARBA" id="ARBA00004370"/>
    </source>
</evidence>
<sequence length="253" mass="28767">MPPSGQKGDQQGEWVSTSKVRRIRRLGFLAFTLTMVVLLVKLGMWQMSRAAEKETLLDQLSARQQQVFTQVSSLPQDAKGFAVDLSGTFDVNRSVLLDNQIHQGRVGYRWMMPLLTDDRWLLIDLGWIAAPPRRDTLPELPKILGRYRVEGIADSPSQRVVLATDNAAPSWPWRVQLIDIEAISKASGYPLQPWVIRVETITSQSGETVDWNALPVWEPVVMQPEKHYGYAMQWFGLALVVALGFVIWWRKGR</sequence>
<dbReference type="PANTHER" id="PTHR23427:SF2">
    <property type="entry name" value="SURFEIT LOCUS PROTEIN 1"/>
    <property type="match status" value="1"/>
</dbReference>
<evidence type="ECO:0000256" key="3">
    <source>
        <dbReference type="ARBA" id="ARBA00022692"/>
    </source>
</evidence>
<organism evidence="7 8">
    <name type="scientific">Enterovibrio gelatinilyticus</name>
    <dbReference type="NCBI Taxonomy" id="2899819"/>
    <lineage>
        <taxon>Bacteria</taxon>
        <taxon>Pseudomonadati</taxon>
        <taxon>Pseudomonadota</taxon>
        <taxon>Gammaproteobacteria</taxon>
        <taxon>Vibrionales</taxon>
        <taxon>Vibrionaceae</taxon>
        <taxon>Enterovibrio</taxon>
    </lineage>
</organism>
<dbReference type="Pfam" id="PF02104">
    <property type="entry name" value="SURF1"/>
    <property type="match status" value="1"/>
</dbReference>
<comment type="subcellular location">
    <subcellularLocation>
        <location evidence="6">Cell membrane</location>
        <topology evidence="6">Multi-pass membrane protein</topology>
    </subcellularLocation>
    <subcellularLocation>
        <location evidence="1">Membrane</location>
    </subcellularLocation>
</comment>
<reference evidence="7" key="1">
    <citation type="submission" date="2021-12" db="EMBL/GenBank/DDBJ databases">
        <title>Enterovibrio ZSDZ35 sp. nov. and Enterovibrio ZSDZ42 sp. nov., isolated from coastal seawater in Qingdao.</title>
        <authorList>
            <person name="Zhang P."/>
        </authorList>
    </citation>
    <scope>NUCLEOTIDE SEQUENCE</scope>
    <source>
        <strain evidence="7">ZSDZ42</strain>
    </source>
</reference>
<proteinExistence type="inferred from homology"/>
<dbReference type="InterPro" id="IPR045214">
    <property type="entry name" value="Surf1/Surf4"/>
</dbReference>
<comment type="similarity">
    <text evidence="2 6">Belongs to the SURF1 family.</text>
</comment>
<keyword evidence="5 6" id="KW-0472">Membrane</keyword>
<keyword evidence="8" id="KW-1185">Reference proteome</keyword>
<name>A0ABT5QZR7_9GAMM</name>
<dbReference type="PANTHER" id="PTHR23427">
    <property type="entry name" value="SURFEIT LOCUS PROTEIN"/>
    <property type="match status" value="1"/>
</dbReference>
<keyword evidence="4 6" id="KW-1133">Transmembrane helix</keyword>
<feature type="transmembrane region" description="Helical" evidence="6">
    <location>
        <begin position="26"/>
        <end position="45"/>
    </location>
</feature>
<keyword evidence="6" id="KW-1003">Cell membrane</keyword>
<evidence type="ECO:0000313" key="7">
    <source>
        <dbReference type="EMBL" id="MDD1793517.1"/>
    </source>
</evidence>
<gene>
    <name evidence="7" type="ORF">LRP50_10295</name>
</gene>
<protein>
    <recommendedName>
        <fullName evidence="6">SURF1-like protein</fullName>
    </recommendedName>
</protein>
<evidence type="ECO:0000256" key="2">
    <source>
        <dbReference type="ARBA" id="ARBA00007165"/>
    </source>
</evidence>
<feature type="transmembrane region" description="Helical" evidence="6">
    <location>
        <begin position="228"/>
        <end position="249"/>
    </location>
</feature>
<accession>A0ABT5QZR7</accession>
<dbReference type="CDD" id="cd06662">
    <property type="entry name" value="SURF1"/>
    <property type="match status" value="1"/>
</dbReference>
<evidence type="ECO:0000256" key="4">
    <source>
        <dbReference type="ARBA" id="ARBA00022989"/>
    </source>
</evidence>